<evidence type="ECO:0000313" key="3">
    <source>
        <dbReference type="Proteomes" id="UP000287651"/>
    </source>
</evidence>
<feature type="region of interest" description="Disordered" evidence="1">
    <location>
        <begin position="77"/>
        <end position="103"/>
    </location>
</feature>
<reference evidence="2 3" key="1">
    <citation type="journal article" date="2014" name="Agronomy (Basel)">
        <title>A Draft Genome Sequence for Ensete ventricosum, the Drought-Tolerant Tree Against Hunger.</title>
        <authorList>
            <person name="Harrison J."/>
            <person name="Moore K.A."/>
            <person name="Paszkiewicz K."/>
            <person name="Jones T."/>
            <person name="Grant M."/>
            <person name="Ambacheew D."/>
            <person name="Muzemil S."/>
            <person name="Studholme D.J."/>
        </authorList>
    </citation>
    <scope>NUCLEOTIDE SEQUENCE [LARGE SCALE GENOMIC DNA]</scope>
</reference>
<organism evidence="2 3">
    <name type="scientific">Ensete ventricosum</name>
    <name type="common">Abyssinian banana</name>
    <name type="synonym">Musa ensete</name>
    <dbReference type="NCBI Taxonomy" id="4639"/>
    <lineage>
        <taxon>Eukaryota</taxon>
        <taxon>Viridiplantae</taxon>
        <taxon>Streptophyta</taxon>
        <taxon>Embryophyta</taxon>
        <taxon>Tracheophyta</taxon>
        <taxon>Spermatophyta</taxon>
        <taxon>Magnoliopsida</taxon>
        <taxon>Liliopsida</taxon>
        <taxon>Zingiberales</taxon>
        <taxon>Musaceae</taxon>
        <taxon>Ensete</taxon>
    </lineage>
</organism>
<comment type="caution">
    <text evidence="2">The sequence shown here is derived from an EMBL/GenBank/DDBJ whole genome shotgun (WGS) entry which is preliminary data.</text>
</comment>
<sequence length="103" mass="12013">MKIKSAHRSNLPWGHHRTLKENDRENLDLLEERRAEAHLKTLHYQRAVARLYNQKVWPRPIGMRDLVLRKVDVSNPRRSHRKLAPEMGGRIASSESSETGLTL</sequence>
<protein>
    <submittedName>
        <fullName evidence="2">Uncharacterized protein</fullName>
    </submittedName>
</protein>
<gene>
    <name evidence="2" type="ORF">B296_00026850</name>
</gene>
<dbReference type="AlphaFoldDB" id="A0A426ZH11"/>
<proteinExistence type="predicted"/>
<evidence type="ECO:0000313" key="2">
    <source>
        <dbReference type="EMBL" id="RRT63269.1"/>
    </source>
</evidence>
<accession>A0A426ZH11</accession>
<evidence type="ECO:0000256" key="1">
    <source>
        <dbReference type="SAM" id="MobiDB-lite"/>
    </source>
</evidence>
<name>A0A426ZH11_ENSVE</name>
<dbReference type="EMBL" id="AMZH03006660">
    <property type="protein sequence ID" value="RRT63269.1"/>
    <property type="molecule type" value="Genomic_DNA"/>
</dbReference>
<dbReference type="Proteomes" id="UP000287651">
    <property type="component" value="Unassembled WGS sequence"/>
</dbReference>
<feature type="compositionally biased region" description="Polar residues" evidence="1">
    <location>
        <begin position="93"/>
        <end position="103"/>
    </location>
</feature>